<dbReference type="EMBL" id="JAFBXE010000015">
    <property type="protein sequence ID" value="MBM2414443.1"/>
    <property type="molecule type" value="Genomic_DNA"/>
</dbReference>
<keyword evidence="4" id="KW-1185">Reference proteome</keyword>
<dbReference type="AlphaFoldDB" id="A0A9Q2P757"/>
<dbReference type="Proteomes" id="UP000755667">
    <property type="component" value="Unassembled WGS sequence"/>
</dbReference>
<protein>
    <submittedName>
        <fullName evidence="1">Uncharacterized protein</fullName>
    </submittedName>
</protein>
<reference evidence="1 4" key="1">
    <citation type="submission" date="2021-01" db="EMBL/GenBank/DDBJ databases">
        <title>Diatom-associated Roseobacters Show Island Model of Population Structure.</title>
        <authorList>
            <person name="Qu L."/>
            <person name="Feng X."/>
            <person name="Chen Y."/>
            <person name="Li L."/>
            <person name="Wang X."/>
            <person name="Hu Z."/>
            <person name="Wang H."/>
            <person name="Luo H."/>
        </authorList>
    </citation>
    <scope>NUCLEOTIDE SEQUENCE</scope>
    <source>
        <strain evidence="2 4">CC28-63</strain>
        <strain evidence="1">CC28-69</strain>
    </source>
</reference>
<gene>
    <name evidence="1" type="ORF">JQX41_19155</name>
    <name evidence="2" type="ORF">JQX48_19175</name>
</gene>
<dbReference type="RefSeq" id="WP_085631503.1">
    <property type="nucleotide sequence ID" value="NZ_JAFBWU010000015.1"/>
</dbReference>
<proteinExistence type="predicted"/>
<evidence type="ECO:0000313" key="2">
    <source>
        <dbReference type="EMBL" id="MBM2419114.1"/>
    </source>
</evidence>
<dbReference type="OrthoDB" id="6119866at2"/>
<organism evidence="1 3">
    <name type="scientific">Marivita cryptomonadis</name>
    <dbReference type="NCBI Taxonomy" id="505252"/>
    <lineage>
        <taxon>Bacteria</taxon>
        <taxon>Pseudomonadati</taxon>
        <taxon>Pseudomonadota</taxon>
        <taxon>Alphaproteobacteria</taxon>
        <taxon>Rhodobacterales</taxon>
        <taxon>Roseobacteraceae</taxon>
        <taxon>Marivita</taxon>
    </lineage>
</organism>
<dbReference type="GeneID" id="62642179"/>
<evidence type="ECO:0000313" key="1">
    <source>
        <dbReference type="EMBL" id="MBM2414443.1"/>
    </source>
</evidence>
<evidence type="ECO:0000313" key="3">
    <source>
        <dbReference type="Proteomes" id="UP000755667"/>
    </source>
</evidence>
<accession>A0A9Q2P757</accession>
<name>A0A9Q2P757_9RHOB</name>
<evidence type="ECO:0000313" key="4">
    <source>
        <dbReference type="Proteomes" id="UP000809440"/>
    </source>
</evidence>
<comment type="caution">
    <text evidence="1">The sequence shown here is derived from an EMBL/GenBank/DDBJ whole genome shotgun (WGS) entry which is preliminary data.</text>
</comment>
<sequence>MKWIFALIGCLMLGGVTTLILKEPSDADHAAATPRAMLMALRDPSGTGPLDGQRFDTVMGLQGKPPELEDYVQFSHGLFMSRECTDRCNYPPSAYLVREVEGGTDFIVEAYCPTKNTTMVWRGTVRDDTVHGTVTWTVSRWYWDTQQVLEFKGSLSDQPVEVLTNL</sequence>
<dbReference type="EMBL" id="JAFBXF010000015">
    <property type="protein sequence ID" value="MBM2419114.1"/>
    <property type="molecule type" value="Genomic_DNA"/>
</dbReference>
<dbReference type="Proteomes" id="UP000809440">
    <property type="component" value="Unassembled WGS sequence"/>
</dbReference>